<feature type="domain" description="DUF1204" evidence="3">
    <location>
        <begin position="670"/>
        <end position="897"/>
    </location>
</feature>
<keyword evidence="1" id="KW-0175">Coiled coil</keyword>
<accession>Q9LMV2</accession>
<proteinExistence type="predicted"/>
<feature type="compositionally biased region" description="Basic and acidic residues" evidence="2">
    <location>
        <begin position="573"/>
        <end position="584"/>
    </location>
</feature>
<feature type="compositionally biased region" description="Basic and acidic residues" evidence="2">
    <location>
        <begin position="125"/>
        <end position="136"/>
    </location>
</feature>
<evidence type="ECO:0000259" key="3">
    <source>
        <dbReference type="Pfam" id="PF06721"/>
    </source>
</evidence>
<feature type="compositionally biased region" description="Pro residues" evidence="2">
    <location>
        <begin position="882"/>
        <end position="897"/>
    </location>
</feature>
<dbReference type="InterPro" id="IPR009596">
    <property type="entry name" value="DUF1204"/>
</dbReference>
<dbReference type="ExpressionAtlas" id="Q9LMV2">
    <property type="expression patterns" value="baseline and differential"/>
</dbReference>
<evidence type="ECO:0000256" key="1">
    <source>
        <dbReference type="SAM" id="Coils"/>
    </source>
</evidence>
<feature type="compositionally biased region" description="Basic residues" evidence="2">
    <location>
        <begin position="488"/>
        <end position="504"/>
    </location>
</feature>
<feature type="region of interest" description="Disordered" evidence="2">
    <location>
        <begin position="849"/>
        <end position="897"/>
    </location>
</feature>
<name>Q9LMV2_ARATH</name>
<dbReference type="PANTHER" id="PTHR31099">
    <property type="entry name" value="OS06G0165300 PROTEIN"/>
    <property type="match status" value="1"/>
</dbReference>
<dbReference type="AlphaFoldDB" id="Q9LMV2"/>
<reference evidence="4" key="3">
    <citation type="submission" date="2000-06" db="EMBL/GenBank/DDBJ databases">
        <authorList>
            <person name="Cheuk R."/>
            <person name="Shinn P."/>
            <person name="Brooks S."/>
            <person name="Buehler E."/>
            <person name="Chao Q."/>
            <person name="Johnson-Hopson C."/>
            <person name="Khan S."/>
            <person name="Kim C."/>
            <person name="Altafi H."/>
            <person name="Bei B."/>
            <person name="Chin C."/>
            <person name="Chiou J."/>
            <person name="Choi E."/>
            <person name="Conn L."/>
            <person name="Conway A."/>
            <person name="Gonzalez A."/>
            <person name="Hansen N."/>
            <person name="Howing B."/>
            <person name="Koo T."/>
            <person name="Lam B."/>
            <person name="Lee J."/>
            <person name="Lenz C."/>
            <person name="Li J."/>
            <person name="Liu A."/>
            <person name="Liu J."/>
            <person name="Liu S."/>
            <person name="Mukharsky N."/>
            <person name="Nguyen M."/>
            <person name="Palm C."/>
            <person name="Pham P."/>
            <person name="Sakano H."/>
            <person name="Schwartz J."/>
            <person name="Southwick A."/>
            <person name="Thaveri A."/>
            <person name="Toriumi M."/>
            <person name="Vaysberg M."/>
            <person name="Yu G."/>
            <person name="Davis R."/>
            <person name="Federspiel N."/>
            <person name="Theologis A."/>
            <person name="Ecker J."/>
        </authorList>
    </citation>
    <scope>NUCLEOTIDE SEQUENCE</scope>
</reference>
<feature type="region of interest" description="Disordered" evidence="2">
    <location>
        <begin position="483"/>
        <end position="623"/>
    </location>
</feature>
<dbReference type="Pfam" id="PF06721">
    <property type="entry name" value="DUF1204"/>
    <property type="match status" value="1"/>
</dbReference>
<feature type="coiled-coil region" evidence="1">
    <location>
        <begin position="658"/>
        <end position="745"/>
    </location>
</feature>
<reference evidence="4" key="2">
    <citation type="submission" date="2000-05" db="EMBL/GenBank/DDBJ databases">
        <title>Genomic sequence for Arabidopsis thaliana BAC F5M15 from chromosome I.</title>
        <authorList>
            <person name="Chao Q."/>
            <person name="Brooks S."/>
            <person name="Buehler E."/>
            <person name="Johnson-Hopson C."/>
            <person name="Khan S."/>
            <person name="Kim C."/>
            <person name="Shinn P."/>
            <person name="Altafi H."/>
            <person name="Bei Q."/>
            <person name="Chin C."/>
            <person name="Chiou J."/>
            <person name="Choi E."/>
            <person name="Conn L."/>
            <person name="Conway A."/>
            <person name="Gonzales A."/>
            <person name="Hansen N."/>
            <person name="Howng B."/>
            <person name="Koo T."/>
            <person name="Lam B."/>
            <person name="Lee J."/>
            <person name="Lenz C."/>
            <person name="Li J."/>
            <person name="Liu A."/>
            <person name="Liu K."/>
            <person name="Liu S."/>
            <person name="Mukharsky N."/>
            <person name="Nguyen M."/>
            <person name="Palm C."/>
            <person name="Pham P."/>
            <person name="Sakano H."/>
            <person name="Schwartz J."/>
            <person name="Southwick A."/>
            <person name="Thaveri A."/>
            <person name="Toriumi M."/>
            <person name="Vaysberg M."/>
            <person name="Yu G."/>
            <person name="Federspiel N.A."/>
            <person name="Theologis A."/>
            <person name="Ecker J.R."/>
        </authorList>
    </citation>
    <scope>NUCLEOTIDE SEQUENCE</scope>
</reference>
<sequence length="897" mass="100174">MESAVQVNGFHPHREITSQGGVNGCVNARIKQVRGTQGEFPRVPPFSTQLNSHPDQAGLRPAGPARVLNETDAPVASSFSMQRVDPTCLLIRALGFLRIRKLKRCVDISISSLSDHRRSRTPDGSSERSGADRFRAESLDDDLVEAGYSSSGSSSRTSVVAELRRRISSPLVDRAETGAAATTTFKPRLTDEEIGDEDFKEAIASEEIAIFEPRSAVGGGFGDDVKEMTVSDEIGVFPGVSGPKPGSADYLGPTKTSASSMSTALRFCNAPRGLVARVPETHERPWTTPEGYMCVYEKFLTECGLSFPIPIFLLGFVARRKMALSQLTVAAIRYAVGLIRLAEQCGVEVRRSHYEEVINLKRIGSARPGFYYAQSATKPKIITGVKSKTNDWCFEYFFVKVTKESVGDHEMVDLSEWRMTPGSLISDVESIFFFVAFLVSDRTFPSLSVRRLKILDPFPEELKEDLLKIRAVSPYVWPTGEEKERLSLHKPKKARKTPAKRKMKMNTEEVGSYSSRYKRQKTSALKESQEKDHLPSGEDRAARSVEEERRTARSEPPRGHQGRSVVNPGSSVDRSKETREKELATARQGKQLEGSARSDVPPGCNTLIVHPGPANDPHRRRSSGAIEEIRSDARAVGSMNRLAYLYERRFRNMEVLGSQDLRGELSAEKKKNDELLKKLESASKEAAHLKSEVATLAYQRTVMGEERDRCTLDLEKEREKTVELEDRLKSEKKRLRSRREKYAENQTSKALIHVADLFQARMNRVKAHLDDKLKINPKFLDYNQVCGNVALLDELVEAGEIEIKSTELMPRLIADRDALKAEVEGFEITEIEKDDFDVWTLFEKVLEEEHFEPSASGGHSETEAEKDEETSVEDASQRKPETPGPLPDDPAAAPVPE</sequence>
<organism evidence="4">
    <name type="scientific">Arabidopsis thaliana</name>
    <name type="common">Mouse-ear cress</name>
    <dbReference type="NCBI Taxonomy" id="3702"/>
    <lineage>
        <taxon>Eukaryota</taxon>
        <taxon>Viridiplantae</taxon>
        <taxon>Streptophyta</taxon>
        <taxon>Embryophyta</taxon>
        <taxon>Tracheophyta</taxon>
        <taxon>Spermatophyta</taxon>
        <taxon>Magnoliopsida</taxon>
        <taxon>eudicotyledons</taxon>
        <taxon>Gunneridae</taxon>
        <taxon>Pentapetalae</taxon>
        <taxon>rosids</taxon>
        <taxon>malvids</taxon>
        <taxon>Brassicales</taxon>
        <taxon>Brassicaceae</taxon>
        <taxon>Camelineae</taxon>
        <taxon>Arabidopsis</taxon>
    </lineage>
</organism>
<reference key="1">
    <citation type="journal article" date="2000" name="Nature">
        <title>Sequence and analysis of chromosome 1 of the plant Arabidopsis thaliana.</title>
        <authorList>
            <person name="Theologis A."/>
            <person name="Ecker J.R."/>
            <person name="Palm C.J."/>
            <person name="Federspiel N.A."/>
            <person name="Kaul S."/>
            <person name="White O."/>
            <person name="Alonso J."/>
            <person name="Altafi H."/>
            <person name="Araujo R."/>
            <person name="Bowman C.L."/>
            <person name="Brooks S.Y."/>
            <person name="Buehler E."/>
            <person name="Chan A."/>
            <person name="Chao Q."/>
            <person name="Chen H."/>
            <person name="Cheuk R.F."/>
            <person name="Chin C.W."/>
            <person name="Chung M.K."/>
            <person name="Conn L."/>
            <person name="Conway A.B."/>
            <person name="Conway A.R."/>
            <person name="Creasy T.H."/>
            <person name="Dewar K."/>
            <person name="Dunn P."/>
            <person name="Etgu P."/>
            <person name="Feldblyum T.V."/>
            <person name="Feng J."/>
            <person name="Fong B."/>
            <person name="Fujii C.Y."/>
            <person name="Gill J.E."/>
            <person name="Goldsmith A.D."/>
            <person name="Haas B."/>
            <person name="Hansen N.F."/>
            <person name="Hughes B."/>
            <person name="Huizar L."/>
            <person name="Hunter J.L."/>
            <person name="Jenkins J."/>
            <person name="Johnson-Hopson C."/>
            <person name="Khan S."/>
            <person name="Khaykin E."/>
            <person name="Kim C.J."/>
            <person name="Koo H.L."/>
            <person name="Kremenetskaia I."/>
            <person name="Kurtz D.B."/>
            <person name="Kwan A."/>
            <person name="Lam B."/>
            <person name="Langin-Hooper S."/>
            <person name="Lee A."/>
            <person name="Lee J.M."/>
            <person name="Lenz C.A."/>
            <person name="Li J.H."/>
            <person name="Li Y."/>
            <person name="Lin X."/>
            <person name="Liu S.X."/>
            <person name="Liu Z.A."/>
            <person name="Luros J.S."/>
            <person name="Maiti R."/>
            <person name="Marziali A."/>
            <person name="Militscher J."/>
            <person name="Miranda M."/>
            <person name="Nguyen M."/>
            <person name="Nierman W.C."/>
            <person name="Osborne B.I."/>
            <person name="Pai G."/>
            <person name="Peterson J."/>
            <person name="Pham P.K."/>
            <person name="Rizzo M."/>
            <person name="Rooney T."/>
            <person name="Rowley D."/>
            <person name="Sakano H."/>
            <person name="Salzberg S.L."/>
            <person name="Schwartz J.R."/>
            <person name="Shinn P."/>
            <person name="Southwick A.M."/>
            <person name="Sun H."/>
            <person name="Tallon L.J."/>
            <person name="Tambunga G."/>
            <person name="Toriumi M.J."/>
            <person name="Town C.D."/>
            <person name="Utterback T."/>
            <person name="Van Aken S."/>
            <person name="Vaysberg M."/>
            <person name="Vysotskaia V.S."/>
            <person name="Walker M."/>
            <person name="Wu D."/>
            <person name="Yu G."/>
            <person name="Fraser C.M."/>
            <person name="Venter J.C."/>
            <person name="Davis R.W."/>
        </authorList>
    </citation>
    <scope>NUCLEOTIDE SEQUENCE [LARGE SCALE GENOMIC DNA]</scope>
    <source>
        <strain>cv. Columbia</strain>
    </source>
</reference>
<protein>
    <submittedName>
        <fullName evidence="4">F5M15.25</fullName>
    </submittedName>
</protein>
<feature type="compositionally biased region" description="Basic and acidic residues" evidence="2">
    <location>
        <begin position="527"/>
        <end position="558"/>
    </location>
</feature>
<dbReference type="PANTHER" id="PTHR31099:SF45">
    <property type="entry name" value="DUF1204 DOMAIN-CONTAINING PROTEIN-RELATED"/>
    <property type="match status" value="1"/>
</dbReference>
<feature type="region of interest" description="Disordered" evidence="2">
    <location>
        <begin position="113"/>
        <end position="136"/>
    </location>
</feature>
<evidence type="ECO:0000313" key="4">
    <source>
        <dbReference type="EMBL" id="AAF79616.1"/>
    </source>
</evidence>
<dbReference type="EMBL" id="AC027665">
    <property type="protein sequence ID" value="AAF79616.1"/>
    <property type="molecule type" value="Genomic_DNA"/>
</dbReference>
<evidence type="ECO:0000256" key="2">
    <source>
        <dbReference type="SAM" id="MobiDB-lite"/>
    </source>
</evidence>